<dbReference type="GO" id="GO:0070402">
    <property type="term" value="F:NADPH binding"/>
    <property type="evidence" value="ECO:0007669"/>
    <property type="project" value="TreeGrafter"/>
</dbReference>
<evidence type="ECO:0000259" key="3">
    <source>
        <dbReference type="SMART" id="SM00829"/>
    </source>
</evidence>
<gene>
    <name evidence="4" type="ORF">JAAARDRAFT_659794</name>
</gene>
<dbReference type="Pfam" id="PF08240">
    <property type="entry name" value="ADH_N"/>
    <property type="match status" value="1"/>
</dbReference>
<dbReference type="GO" id="GO:0016651">
    <property type="term" value="F:oxidoreductase activity, acting on NAD(P)H"/>
    <property type="evidence" value="ECO:0007669"/>
    <property type="project" value="TreeGrafter"/>
</dbReference>
<dbReference type="Pfam" id="PF00107">
    <property type="entry name" value="ADH_zinc_N"/>
    <property type="match status" value="1"/>
</dbReference>
<dbReference type="OrthoDB" id="203908at2759"/>
<dbReference type="InParanoid" id="A0A067PWX9"/>
<dbReference type="InterPro" id="IPR036291">
    <property type="entry name" value="NAD(P)-bd_dom_sf"/>
</dbReference>
<reference evidence="5" key="1">
    <citation type="journal article" date="2014" name="Proc. Natl. Acad. Sci. U.S.A.">
        <title>Extensive sampling of basidiomycete genomes demonstrates inadequacy of the white-rot/brown-rot paradigm for wood decay fungi.</title>
        <authorList>
            <person name="Riley R."/>
            <person name="Salamov A.A."/>
            <person name="Brown D.W."/>
            <person name="Nagy L.G."/>
            <person name="Floudas D."/>
            <person name="Held B.W."/>
            <person name="Levasseur A."/>
            <person name="Lombard V."/>
            <person name="Morin E."/>
            <person name="Otillar R."/>
            <person name="Lindquist E.A."/>
            <person name="Sun H."/>
            <person name="LaButti K.M."/>
            <person name="Schmutz J."/>
            <person name="Jabbour D."/>
            <person name="Luo H."/>
            <person name="Baker S.E."/>
            <person name="Pisabarro A.G."/>
            <person name="Walton J.D."/>
            <person name="Blanchette R.A."/>
            <person name="Henrissat B."/>
            <person name="Martin F."/>
            <person name="Cullen D."/>
            <person name="Hibbett D.S."/>
            <person name="Grigoriev I.V."/>
        </authorList>
    </citation>
    <scope>NUCLEOTIDE SEQUENCE [LARGE SCALE GENOMIC DNA]</scope>
    <source>
        <strain evidence="5">MUCL 33604</strain>
    </source>
</reference>
<evidence type="ECO:0000313" key="4">
    <source>
        <dbReference type="EMBL" id="KDQ59328.1"/>
    </source>
</evidence>
<accession>A0A067PWX9</accession>
<feature type="domain" description="Enoyl reductase (ER)" evidence="3">
    <location>
        <begin position="20"/>
        <end position="336"/>
    </location>
</feature>
<keyword evidence="1" id="KW-0521">NADP</keyword>
<dbReference type="PANTHER" id="PTHR48106:SF18">
    <property type="entry name" value="QUINONE OXIDOREDUCTASE PIG3"/>
    <property type="match status" value="1"/>
</dbReference>
<dbReference type="InterPro" id="IPR013149">
    <property type="entry name" value="ADH-like_C"/>
</dbReference>
<protein>
    <recommendedName>
        <fullName evidence="3">Enoyl reductase (ER) domain-containing protein</fullName>
    </recommendedName>
</protein>
<organism evidence="4 5">
    <name type="scientific">Jaapia argillacea MUCL 33604</name>
    <dbReference type="NCBI Taxonomy" id="933084"/>
    <lineage>
        <taxon>Eukaryota</taxon>
        <taxon>Fungi</taxon>
        <taxon>Dikarya</taxon>
        <taxon>Basidiomycota</taxon>
        <taxon>Agaricomycotina</taxon>
        <taxon>Agaricomycetes</taxon>
        <taxon>Agaricomycetidae</taxon>
        <taxon>Jaapiales</taxon>
        <taxon>Jaapiaceae</taxon>
        <taxon>Jaapia</taxon>
    </lineage>
</organism>
<sequence length="339" mass="35829">MIPKTMRAIVCPRVPIPPSGLLFESSYPAPTPKAGHVLIRVKAFGLNRSELFTRQGASPGIQFPRVLGIECVGVVQDAGGGKWKEGDVVAAVMGGMGRQFDGGYAEYTLVPQSQVSEPIKLPEGMGWDKFGAIPETFLTAWASLAVSLHLNEKDTLLIRGGTTGVGIACATLAKSSLFKCAKVISTTRSDKKAKLLSAFGVDHVIIEDEAKSVAEKVKTLTGGKGADKCIELIGPITLTDSCAALSDDGVCGVVGIVGGVWICKEFDPMGTLAPRKHLTMYSSATLDIGTAPLQWIVDAVARGEVNLGLDRVFKMHEAAKAHEYMEANMAAGKVVCLVD</sequence>
<dbReference type="STRING" id="933084.A0A067PWX9"/>
<dbReference type="SUPFAM" id="SSF51735">
    <property type="entry name" value="NAD(P)-binding Rossmann-fold domains"/>
    <property type="match status" value="1"/>
</dbReference>
<dbReference type="AlphaFoldDB" id="A0A067PWX9"/>
<dbReference type="HOGENOM" id="CLU_026673_3_4_1"/>
<evidence type="ECO:0000256" key="1">
    <source>
        <dbReference type="ARBA" id="ARBA00022857"/>
    </source>
</evidence>
<dbReference type="Gene3D" id="3.40.50.720">
    <property type="entry name" value="NAD(P)-binding Rossmann-like Domain"/>
    <property type="match status" value="1"/>
</dbReference>
<dbReference type="InterPro" id="IPR011032">
    <property type="entry name" value="GroES-like_sf"/>
</dbReference>
<dbReference type="Proteomes" id="UP000027265">
    <property type="component" value="Unassembled WGS sequence"/>
</dbReference>
<dbReference type="InterPro" id="IPR013154">
    <property type="entry name" value="ADH-like_N"/>
</dbReference>
<dbReference type="SUPFAM" id="SSF50129">
    <property type="entry name" value="GroES-like"/>
    <property type="match status" value="1"/>
</dbReference>
<evidence type="ECO:0000313" key="5">
    <source>
        <dbReference type="Proteomes" id="UP000027265"/>
    </source>
</evidence>
<keyword evidence="2" id="KW-0560">Oxidoreductase</keyword>
<dbReference type="EMBL" id="KL197716">
    <property type="protein sequence ID" value="KDQ59328.1"/>
    <property type="molecule type" value="Genomic_DNA"/>
</dbReference>
<dbReference type="SMART" id="SM00829">
    <property type="entry name" value="PKS_ER"/>
    <property type="match status" value="1"/>
</dbReference>
<evidence type="ECO:0000256" key="2">
    <source>
        <dbReference type="ARBA" id="ARBA00023002"/>
    </source>
</evidence>
<proteinExistence type="predicted"/>
<dbReference type="PANTHER" id="PTHR48106">
    <property type="entry name" value="QUINONE OXIDOREDUCTASE PIG3-RELATED"/>
    <property type="match status" value="1"/>
</dbReference>
<keyword evidence="5" id="KW-1185">Reference proteome</keyword>
<dbReference type="InterPro" id="IPR020843">
    <property type="entry name" value="ER"/>
</dbReference>
<dbReference type="Gene3D" id="3.90.180.10">
    <property type="entry name" value="Medium-chain alcohol dehydrogenases, catalytic domain"/>
    <property type="match status" value="1"/>
</dbReference>
<name>A0A067PWX9_9AGAM</name>